<organism evidence="1 2">
    <name type="scientific">Vaccinium darrowii</name>
    <dbReference type="NCBI Taxonomy" id="229202"/>
    <lineage>
        <taxon>Eukaryota</taxon>
        <taxon>Viridiplantae</taxon>
        <taxon>Streptophyta</taxon>
        <taxon>Embryophyta</taxon>
        <taxon>Tracheophyta</taxon>
        <taxon>Spermatophyta</taxon>
        <taxon>Magnoliopsida</taxon>
        <taxon>eudicotyledons</taxon>
        <taxon>Gunneridae</taxon>
        <taxon>Pentapetalae</taxon>
        <taxon>asterids</taxon>
        <taxon>Ericales</taxon>
        <taxon>Ericaceae</taxon>
        <taxon>Vaccinioideae</taxon>
        <taxon>Vaccinieae</taxon>
        <taxon>Vaccinium</taxon>
    </lineage>
</organism>
<protein>
    <submittedName>
        <fullName evidence="1">Uncharacterized protein</fullName>
    </submittedName>
</protein>
<evidence type="ECO:0000313" key="1">
    <source>
        <dbReference type="EMBL" id="KAH7853918.1"/>
    </source>
</evidence>
<reference evidence="1 2" key="1">
    <citation type="journal article" date="2021" name="Hortic Res">
        <title>High-quality reference genome and annotation aids understanding of berry development for evergreen blueberry (Vaccinium darrowii).</title>
        <authorList>
            <person name="Yu J."/>
            <person name="Hulse-Kemp A.M."/>
            <person name="Babiker E."/>
            <person name="Staton M."/>
        </authorList>
    </citation>
    <scope>NUCLEOTIDE SEQUENCE [LARGE SCALE GENOMIC DNA]</scope>
    <source>
        <strain evidence="2">cv. NJ 8807/NJ 8810</strain>
        <tissue evidence="1">Young leaf</tissue>
    </source>
</reference>
<gene>
    <name evidence="1" type="ORF">Vadar_008096</name>
</gene>
<keyword evidence="2" id="KW-1185">Reference proteome</keyword>
<dbReference type="Proteomes" id="UP000828048">
    <property type="component" value="Chromosome 11"/>
</dbReference>
<proteinExistence type="predicted"/>
<dbReference type="EMBL" id="CM037161">
    <property type="protein sequence ID" value="KAH7853918.1"/>
    <property type="molecule type" value="Genomic_DNA"/>
</dbReference>
<name>A0ACB7YL43_9ERIC</name>
<evidence type="ECO:0000313" key="2">
    <source>
        <dbReference type="Proteomes" id="UP000828048"/>
    </source>
</evidence>
<comment type="caution">
    <text evidence="1">The sequence shown here is derived from an EMBL/GenBank/DDBJ whole genome shotgun (WGS) entry which is preliminary data.</text>
</comment>
<accession>A0ACB7YL43</accession>
<sequence>MSTSSFMGGGGETLDLRFVPKYCGCRRKAALKVVGSERLSKGLLYYVCEQKPNCGFWEWCHPVSVTWQPSGAPICAGRGGGHVTQPSYEEIDDNDSDMPRSRVVVAGAYEDQKWMKRVVCASLSVFILCLLVTLLALAEK</sequence>